<keyword evidence="3" id="KW-0067">ATP-binding</keyword>
<dbReference type="Gene3D" id="3.40.50.300">
    <property type="entry name" value="P-loop containing nucleotide triphosphate hydrolases"/>
    <property type="match status" value="1"/>
</dbReference>
<feature type="compositionally biased region" description="Pro residues" evidence="4">
    <location>
        <begin position="498"/>
        <end position="509"/>
    </location>
</feature>
<accession>A0A383S7T2</accession>
<feature type="region of interest" description="Disordered" evidence="4">
    <location>
        <begin position="297"/>
        <end position="741"/>
    </location>
</feature>
<dbReference type="GO" id="GO:0016887">
    <property type="term" value="F:ATP hydrolysis activity"/>
    <property type="evidence" value="ECO:0007669"/>
    <property type="project" value="InterPro"/>
</dbReference>
<dbReference type="CDD" id="cd03255">
    <property type="entry name" value="ABC_MJ0796_LolCDE_FtsE"/>
    <property type="match status" value="1"/>
</dbReference>
<dbReference type="SUPFAM" id="SSF52540">
    <property type="entry name" value="P-loop containing nucleoside triphosphate hydrolases"/>
    <property type="match status" value="1"/>
</dbReference>
<dbReference type="PROSITE" id="PS50893">
    <property type="entry name" value="ABC_TRANSPORTER_2"/>
    <property type="match status" value="1"/>
</dbReference>
<feature type="compositionally biased region" description="Basic and acidic residues" evidence="4">
    <location>
        <begin position="727"/>
        <end position="741"/>
    </location>
</feature>
<evidence type="ECO:0000256" key="3">
    <source>
        <dbReference type="ARBA" id="ARBA00022840"/>
    </source>
</evidence>
<evidence type="ECO:0000313" key="6">
    <source>
        <dbReference type="Proteomes" id="UP000263928"/>
    </source>
</evidence>
<dbReference type="InterPro" id="IPR015854">
    <property type="entry name" value="ABC_transpr_LolD-like"/>
</dbReference>
<dbReference type="InterPro" id="IPR017911">
    <property type="entry name" value="MacB-like_ATP-bd"/>
</dbReference>
<dbReference type="Pfam" id="PF00005">
    <property type="entry name" value="ABC_tran"/>
    <property type="match status" value="1"/>
</dbReference>
<dbReference type="EC" id="3.6.1.3" evidence="5"/>
<feature type="compositionally biased region" description="Pro residues" evidence="4">
    <location>
        <begin position="550"/>
        <end position="575"/>
    </location>
</feature>
<feature type="compositionally biased region" description="Low complexity" evidence="4">
    <location>
        <begin position="598"/>
        <end position="623"/>
    </location>
</feature>
<feature type="compositionally biased region" description="Low complexity" evidence="4">
    <location>
        <begin position="433"/>
        <end position="458"/>
    </location>
</feature>
<dbReference type="GO" id="GO:0022857">
    <property type="term" value="F:transmembrane transporter activity"/>
    <property type="evidence" value="ECO:0007669"/>
    <property type="project" value="TreeGrafter"/>
</dbReference>
<proteinExistence type="predicted"/>
<dbReference type="PANTHER" id="PTHR24220">
    <property type="entry name" value="IMPORT ATP-BINDING PROTEIN"/>
    <property type="match status" value="1"/>
</dbReference>
<protein>
    <submittedName>
        <fullName evidence="5">ABC transporter-like</fullName>
        <ecNumber evidence="5">3.6.1.3</ecNumber>
    </submittedName>
</protein>
<reference evidence="6" key="1">
    <citation type="submission" date="2018-08" db="EMBL/GenBank/DDBJ databases">
        <authorList>
            <person name="Hornung B."/>
        </authorList>
    </citation>
    <scope>NUCLEOTIDE SEQUENCE [LARGE SCALE GENOMIC DNA]</scope>
</reference>
<dbReference type="Proteomes" id="UP000263928">
    <property type="component" value="Unassembled WGS sequence"/>
</dbReference>
<evidence type="ECO:0000256" key="1">
    <source>
        <dbReference type="ARBA" id="ARBA00022448"/>
    </source>
</evidence>
<dbReference type="FunFam" id="3.40.50.300:FF:000032">
    <property type="entry name" value="Export ABC transporter ATP-binding protein"/>
    <property type="match status" value="1"/>
</dbReference>
<evidence type="ECO:0000256" key="4">
    <source>
        <dbReference type="SAM" id="MobiDB-lite"/>
    </source>
</evidence>
<dbReference type="EMBL" id="UNQJ01000010">
    <property type="protein sequence ID" value="SYZ33622.1"/>
    <property type="molecule type" value="Genomic_DNA"/>
</dbReference>
<name>A0A383S7T2_9ACTN</name>
<keyword evidence="1" id="KW-0813">Transport</keyword>
<sequence>MTAPANTLSRVAAHTRSLTKVYGQGDARVTALDHVDVDFAKGRFTAVMGPSGSGKSTLMHCVAGLDKPTSGDVFIGDTAISTLRDAKLTAMRRDRIGFVFQAFNLVPTLTARENIELPLAIAGRKPDREWFDQVISTVGLGDRLTHKPSQLSGGQQQRVACARALVSKPDIIFADEPTGNLDSRSSAEVLGFLTRSVTEMGQTIVMVTHDPAAAAFADRALFLADGRIVGDLARPTRESVLEHMTRLSTIDDLADSPTTRLPAVRFDDEPPAPSATRPAVYVRPAQDIEGVVHSPQATTAKIPAVRPAPATEPAPPPRPAPVATPAPAPRSAPVSPGPSTRPAPARPPRPAEPAPDRVPASAKNVTPAPRSDQSPSPVQSPRPVPAHDPVPVVDRAASPAPVRPAVKDARPAGVGRTSASGSVGAVPPVARRTGPVPSPAAGASVPVQPAAPQQSTPQLMPFPLPAPRSEPPAEPARPVQPTQATNGPDEPVLSRPSAPAPPAKTPAPDPATSKKPSPVTAAGESTPASAPKVPLPIQPAKLPPRVSAVKPPPPVKPSPPASPVKPLPPVPPVKAAPPALGPIAPVPLIGAGTRITFSSPRSASTPPATPPASSAEPAPVPAEQMPVPVEPANTPAQQRRAADLARSLVNPPAPSIDQARPASDPPPSPLRPVTQRALDMNAVDVNVLNRPSPGGERPDPPSMSRAAAPDGRRGPDTPAPTPPARSLPEEKPDRYRPTRRA</sequence>
<feature type="compositionally biased region" description="Pro residues" evidence="4">
    <location>
        <begin position="460"/>
        <end position="475"/>
    </location>
</feature>
<dbReference type="GO" id="GO:0005524">
    <property type="term" value="F:ATP binding"/>
    <property type="evidence" value="ECO:0007669"/>
    <property type="project" value="UniProtKB-KW"/>
</dbReference>
<feature type="compositionally biased region" description="Pro residues" evidence="4">
    <location>
        <begin position="378"/>
        <end position="388"/>
    </location>
</feature>
<evidence type="ECO:0000313" key="5">
    <source>
        <dbReference type="EMBL" id="SYZ33622.1"/>
    </source>
</evidence>
<dbReference type="InterPro" id="IPR027417">
    <property type="entry name" value="P-loop_NTPase"/>
</dbReference>
<dbReference type="RefSeq" id="WP_197720617.1">
    <property type="nucleotide sequence ID" value="NZ_LR134442.1"/>
</dbReference>
<gene>
    <name evidence="5" type="ORF">PROPAUS_1541</name>
</gene>
<dbReference type="GO" id="GO:0005886">
    <property type="term" value="C:plasma membrane"/>
    <property type="evidence" value="ECO:0007669"/>
    <property type="project" value="TreeGrafter"/>
</dbReference>
<evidence type="ECO:0000256" key="2">
    <source>
        <dbReference type="ARBA" id="ARBA00022741"/>
    </source>
</evidence>
<feature type="compositionally biased region" description="Low complexity" evidence="4">
    <location>
        <begin position="389"/>
        <end position="404"/>
    </location>
</feature>
<keyword evidence="2" id="KW-0547">Nucleotide-binding</keyword>
<dbReference type="PANTHER" id="PTHR24220:SF685">
    <property type="entry name" value="ABC TRANSPORTER RELATED"/>
    <property type="match status" value="1"/>
</dbReference>
<dbReference type="SMART" id="SM00382">
    <property type="entry name" value="AAA"/>
    <property type="match status" value="1"/>
</dbReference>
<dbReference type="InterPro" id="IPR003593">
    <property type="entry name" value="AAA+_ATPase"/>
</dbReference>
<keyword evidence="6" id="KW-1185">Reference proteome</keyword>
<feature type="compositionally biased region" description="Pro residues" evidence="4">
    <location>
        <begin position="310"/>
        <end position="353"/>
    </location>
</feature>
<dbReference type="InterPro" id="IPR003439">
    <property type="entry name" value="ABC_transporter-like_ATP-bd"/>
</dbReference>
<dbReference type="AlphaFoldDB" id="A0A383S7T2"/>
<dbReference type="GO" id="GO:0098796">
    <property type="term" value="C:membrane protein complex"/>
    <property type="evidence" value="ECO:0007669"/>
    <property type="project" value="UniProtKB-ARBA"/>
</dbReference>
<organism evidence="5 6">
    <name type="scientific">Propionibacterium australiense</name>
    <dbReference type="NCBI Taxonomy" id="119981"/>
    <lineage>
        <taxon>Bacteria</taxon>
        <taxon>Bacillati</taxon>
        <taxon>Actinomycetota</taxon>
        <taxon>Actinomycetes</taxon>
        <taxon>Propionibacteriales</taxon>
        <taxon>Propionibacteriaceae</taxon>
        <taxon>Propionibacterium</taxon>
    </lineage>
</organism>
<keyword evidence="5" id="KW-0378">Hydrolase</keyword>